<dbReference type="EMBL" id="VXIS01000086">
    <property type="protein sequence ID" value="KAA8906718.1"/>
    <property type="molecule type" value="Genomic_DNA"/>
</dbReference>
<comment type="caution">
    <text evidence="1">The sequence shown here is derived from an EMBL/GenBank/DDBJ whole genome shotgun (WGS) entry which is preliminary data.</text>
</comment>
<dbReference type="Proteomes" id="UP000326924">
    <property type="component" value="Unassembled WGS sequence"/>
</dbReference>
<reference evidence="1 2" key="1">
    <citation type="submission" date="2019-09" db="EMBL/GenBank/DDBJ databases">
        <title>Draft genome of the ectomycorrhizal ascomycete Sphaerosporella brunnea.</title>
        <authorList>
            <consortium name="DOE Joint Genome Institute"/>
            <person name="Benucci G.M."/>
            <person name="Marozzi G."/>
            <person name="Antonielli L."/>
            <person name="Sanchez S."/>
            <person name="Marco P."/>
            <person name="Wang X."/>
            <person name="Falini L.B."/>
            <person name="Barry K."/>
            <person name="Haridas S."/>
            <person name="Lipzen A."/>
            <person name="Labutti K."/>
            <person name="Grigoriev I.V."/>
            <person name="Murat C."/>
            <person name="Martin F."/>
            <person name="Albertini E."/>
            <person name="Donnini D."/>
            <person name="Bonito G."/>
        </authorList>
    </citation>
    <scope>NUCLEOTIDE SEQUENCE [LARGE SCALE GENOMIC DNA]</scope>
    <source>
        <strain evidence="1 2">Sb_GMNB300</strain>
    </source>
</reference>
<name>A0A5J5EXC2_9PEZI</name>
<protein>
    <submittedName>
        <fullName evidence="1">Uncharacterized protein</fullName>
    </submittedName>
</protein>
<organism evidence="1 2">
    <name type="scientific">Sphaerosporella brunnea</name>
    <dbReference type="NCBI Taxonomy" id="1250544"/>
    <lineage>
        <taxon>Eukaryota</taxon>
        <taxon>Fungi</taxon>
        <taxon>Dikarya</taxon>
        <taxon>Ascomycota</taxon>
        <taxon>Pezizomycotina</taxon>
        <taxon>Pezizomycetes</taxon>
        <taxon>Pezizales</taxon>
        <taxon>Pyronemataceae</taxon>
        <taxon>Sphaerosporella</taxon>
    </lineage>
</organism>
<evidence type="ECO:0000313" key="1">
    <source>
        <dbReference type="EMBL" id="KAA8906718.1"/>
    </source>
</evidence>
<keyword evidence="2" id="KW-1185">Reference proteome</keyword>
<accession>A0A5J5EXC2</accession>
<gene>
    <name evidence="1" type="ORF">FN846DRAFT_710271</name>
</gene>
<dbReference type="AlphaFoldDB" id="A0A5J5EXC2"/>
<sequence length="163" mass="17900">MPGRCGGHAASGHKKWASFNFSEKVQFQDAAIQVCLSLSFSLWACAASSSSSSSSSSPTIFSAANIARVSRQLRPPPPLPQTQARRSSGITVQTVCGQLEYVISDRVPSQFPFGLVCRHSIRQDVSKRARKKKKKKKKKCNQLVQASKGTHRGYRYDTLLGQN</sequence>
<proteinExistence type="predicted"/>
<evidence type="ECO:0000313" key="2">
    <source>
        <dbReference type="Proteomes" id="UP000326924"/>
    </source>
</evidence>
<dbReference type="InParanoid" id="A0A5J5EXC2"/>